<accession>A0A0A0RNP3</accession>
<dbReference type="EMBL" id="KM236247">
    <property type="protein sequence ID" value="AIW03642.1"/>
    <property type="molecule type" value="Genomic_DNA"/>
</dbReference>
<dbReference type="KEGG" id="vg:24607686"/>
<proteinExistence type="predicted"/>
<reference evidence="1 2" key="1">
    <citation type="journal article" date="2015" name="Genome Announc.">
        <title>Complete Genome of Bacillus megaterium Podophage Pascal.</title>
        <authorList>
            <person name="Snowden J.D."/>
            <person name="Vega Gonzalez A.E."/>
            <person name="Maroun J.W."/>
            <person name="Hernandez A.C."/>
            <person name="Kuty Everett G.F."/>
        </authorList>
    </citation>
    <scope>NUCLEOTIDE SEQUENCE [LARGE SCALE GENOMIC DNA]</scope>
</reference>
<organism evidence="1 2">
    <name type="scientific">Bacillus phage Pascal</name>
    <dbReference type="NCBI Taxonomy" id="1540092"/>
    <lineage>
        <taxon>Viruses</taxon>
        <taxon>Duplodnaviria</taxon>
        <taxon>Heunggongvirae</taxon>
        <taxon>Uroviricota</taxon>
        <taxon>Caudoviricetes</taxon>
        <taxon>Pagevirus</taxon>
        <taxon>Pagevirus pascal</taxon>
    </lineage>
</organism>
<dbReference type="OrthoDB" id="17799at10239"/>
<keyword evidence="2" id="KW-1185">Reference proteome</keyword>
<protein>
    <submittedName>
        <fullName evidence="1">Uncharacterized protein</fullName>
    </submittedName>
</protein>
<name>A0A0A0RNP3_9CAUD</name>
<sequence length="115" mass="13184">MATKNTKSTEQEEVKTPEQIAMEEKSLEAQAKAEEKTLKQQLDAMPKKAIHIPEDPVNPDNVASVTWNGITYAIPRGQDFEVPYVIADIWRESYRKTQEVNLRIRQSTTKEIKVI</sequence>
<gene>
    <name evidence="1" type="ORF">CPT_Pascal7</name>
</gene>
<dbReference type="RefSeq" id="YP_009151475.1">
    <property type="nucleotide sequence ID" value="NC_027372.1"/>
</dbReference>
<dbReference type="GeneID" id="24607686"/>
<evidence type="ECO:0000313" key="2">
    <source>
        <dbReference type="Proteomes" id="UP000030208"/>
    </source>
</evidence>
<dbReference type="Proteomes" id="UP000030208">
    <property type="component" value="Segment"/>
</dbReference>
<evidence type="ECO:0000313" key="1">
    <source>
        <dbReference type="EMBL" id="AIW03642.1"/>
    </source>
</evidence>